<protein>
    <submittedName>
        <fullName evidence="2">Uncharacterized protein</fullName>
    </submittedName>
</protein>
<keyword evidence="1" id="KW-1133">Transmembrane helix</keyword>
<name>A0A8H3VY06_9PEZI</name>
<evidence type="ECO:0000313" key="2">
    <source>
        <dbReference type="EMBL" id="KAF0317029.1"/>
    </source>
</evidence>
<reference evidence="2 3" key="1">
    <citation type="submission" date="2019-12" db="EMBL/GenBank/DDBJ databases">
        <title>A genome sequence resource for the geographically widespread anthracnose pathogen Colletotrichum asianum.</title>
        <authorList>
            <person name="Meng Y."/>
        </authorList>
    </citation>
    <scope>NUCLEOTIDE SEQUENCE [LARGE SCALE GENOMIC DNA]</scope>
    <source>
        <strain evidence="2 3">ICMP 18580</strain>
    </source>
</reference>
<comment type="caution">
    <text evidence="2">The sequence shown here is derived from an EMBL/GenBank/DDBJ whole genome shotgun (WGS) entry which is preliminary data.</text>
</comment>
<dbReference type="EMBL" id="WOWK01000140">
    <property type="protein sequence ID" value="KAF0317029.1"/>
    <property type="molecule type" value="Genomic_DNA"/>
</dbReference>
<dbReference type="AlphaFoldDB" id="A0A8H3VY06"/>
<sequence>MRMCASKDRPVPPAIPIFVAATAMGARSIAITLLLLQYHADVVRHPTNTTLTRILAATRHRIQDCHLCRESDRPSRAARRRQSLQLKLSNRCPRLPVTANPLPRLPCSSLL</sequence>
<keyword evidence="1" id="KW-0472">Membrane</keyword>
<organism evidence="2 3">
    <name type="scientific">Colletotrichum asianum</name>
    <dbReference type="NCBI Taxonomy" id="702518"/>
    <lineage>
        <taxon>Eukaryota</taxon>
        <taxon>Fungi</taxon>
        <taxon>Dikarya</taxon>
        <taxon>Ascomycota</taxon>
        <taxon>Pezizomycotina</taxon>
        <taxon>Sordariomycetes</taxon>
        <taxon>Hypocreomycetidae</taxon>
        <taxon>Glomerellales</taxon>
        <taxon>Glomerellaceae</taxon>
        <taxon>Colletotrichum</taxon>
        <taxon>Colletotrichum gloeosporioides species complex</taxon>
    </lineage>
</organism>
<proteinExistence type="predicted"/>
<evidence type="ECO:0000313" key="3">
    <source>
        <dbReference type="Proteomes" id="UP000434172"/>
    </source>
</evidence>
<keyword evidence="3" id="KW-1185">Reference proteome</keyword>
<keyword evidence="1" id="KW-0812">Transmembrane</keyword>
<gene>
    <name evidence="2" type="ORF">GQ607_015751</name>
</gene>
<feature type="transmembrane region" description="Helical" evidence="1">
    <location>
        <begin position="15"/>
        <end position="36"/>
    </location>
</feature>
<evidence type="ECO:0000256" key="1">
    <source>
        <dbReference type="SAM" id="Phobius"/>
    </source>
</evidence>
<accession>A0A8H3VY06</accession>
<dbReference type="Proteomes" id="UP000434172">
    <property type="component" value="Unassembled WGS sequence"/>
</dbReference>